<organism evidence="5 6">
    <name type="scientific">Ruicaihuangia caeni</name>
    <dbReference type="NCBI Taxonomy" id="3042517"/>
    <lineage>
        <taxon>Bacteria</taxon>
        <taxon>Bacillati</taxon>
        <taxon>Actinomycetota</taxon>
        <taxon>Actinomycetes</taxon>
        <taxon>Micrococcales</taxon>
        <taxon>Microbacteriaceae</taxon>
        <taxon>Ruicaihuangia</taxon>
    </lineage>
</organism>
<evidence type="ECO:0000256" key="3">
    <source>
        <dbReference type="SAM" id="SignalP"/>
    </source>
</evidence>
<dbReference type="PROSITE" id="PS51257">
    <property type="entry name" value="PROKAR_LIPOPROTEIN"/>
    <property type="match status" value="1"/>
</dbReference>
<sequence>MRAFHNASKAALVVAAAALVLTGCATDAGGGDSSERPDGVPAAGESRHIDEILERGTIRVGVLAEFPWLVLDKEGTDNYRGPSWTLANHYADALGVELEVVPVSNDTKVPLVQQGGVDITIGPLNETDERRKVIDFVTYSQSSACLYGLKTNPRVAAVETVADLEAASEMNIAYYVGQPFGPWLAEDFPNAEIRSVQGSGSDAPIEELLSGRADLVPADAAKAPKLAGEYGDIVSVPRNCAESNLMPTPVGHGVSKDDPVFRDFLTAIAEEHADEVRQVELDLVAEFMSALDS</sequence>
<evidence type="ECO:0000313" key="5">
    <source>
        <dbReference type="EMBL" id="MDI2099425.1"/>
    </source>
</evidence>
<feature type="domain" description="Solute-binding protein family 3/N-terminal" evidence="4">
    <location>
        <begin position="57"/>
        <end position="284"/>
    </location>
</feature>
<evidence type="ECO:0000259" key="4">
    <source>
        <dbReference type="SMART" id="SM00062"/>
    </source>
</evidence>
<keyword evidence="1 3" id="KW-0732">Signal</keyword>
<gene>
    <name evidence="5" type="ORF">QF206_10665</name>
</gene>
<evidence type="ECO:0000313" key="6">
    <source>
        <dbReference type="Proteomes" id="UP001321506"/>
    </source>
</evidence>
<evidence type="ECO:0000256" key="2">
    <source>
        <dbReference type="SAM" id="MobiDB-lite"/>
    </source>
</evidence>
<dbReference type="Proteomes" id="UP001321506">
    <property type="component" value="Unassembled WGS sequence"/>
</dbReference>
<dbReference type="PANTHER" id="PTHR35936:SF17">
    <property type="entry name" value="ARGININE-BINDING EXTRACELLULAR PROTEIN ARTP"/>
    <property type="match status" value="1"/>
</dbReference>
<keyword evidence="6" id="KW-1185">Reference proteome</keyword>
<dbReference type="InterPro" id="IPR001638">
    <property type="entry name" value="Solute-binding_3/MltF_N"/>
</dbReference>
<dbReference type="AlphaFoldDB" id="A0AAW6T6G9"/>
<comment type="caution">
    <text evidence="5">The sequence shown here is derived from an EMBL/GenBank/DDBJ whole genome shotgun (WGS) entry which is preliminary data.</text>
</comment>
<dbReference type="SMART" id="SM00062">
    <property type="entry name" value="PBPb"/>
    <property type="match status" value="1"/>
</dbReference>
<feature type="chain" id="PRO_5043319479" evidence="3">
    <location>
        <begin position="26"/>
        <end position="293"/>
    </location>
</feature>
<dbReference type="EMBL" id="JASATX010000004">
    <property type="protein sequence ID" value="MDI2099425.1"/>
    <property type="molecule type" value="Genomic_DNA"/>
</dbReference>
<dbReference type="Gene3D" id="3.40.190.10">
    <property type="entry name" value="Periplasmic binding protein-like II"/>
    <property type="match status" value="2"/>
</dbReference>
<feature type="region of interest" description="Disordered" evidence="2">
    <location>
        <begin position="27"/>
        <end position="46"/>
    </location>
</feature>
<dbReference type="PANTHER" id="PTHR35936">
    <property type="entry name" value="MEMBRANE-BOUND LYTIC MUREIN TRANSGLYCOSYLASE F"/>
    <property type="match status" value="1"/>
</dbReference>
<name>A0AAW6T6G9_9MICO</name>
<evidence type="ECO:0000256" key="1">
    <source>
        <dbReference type="ARBA" id="ARBA00022729"/>
    </source>
</evidence>
<dbReference type="RefSeq" id="WP_281489209.1">
    <property type="nucleotide sequence ID" value="NZ_JASATX010000004.1"/>
</dbReference>
<dbReference type="Pfam" id="PF00497">
    <property type="entry name" value="SBP_bac_3"/>
    <property type="match status" value="1"/>
</dbReference>
<feature type="signal peptide" evidence="3">
    <location>
        <begin position="1"/>
        <end position="25"/>
    </location>
</feature>
<proteinExistence type="predicted"/>
<protein>
    <submittedName>
        <fullName evidence="5">Transporter substrate-binding domain-containing protein</fullName>
    </submittedName>
</protein>
<reference evidence="5 6" key="1">
    <citation type="submission" date="2023-04" db="EMBL/GenBank/DDBJ databases">
        <title>Klugiella caeni sp. nov. isolated from the sludge of biochemical tank.</title>
        <authorList>
            <person name="Geng K."/>
        </authorList>
    </citation>
    <scope>NUCLEOTIDE SEQUENCE [LARGE SCALE GENOMIC DNA]</scope>
    <source>
        <strain evidence="5 6">YN-L-19</strain>
    </source>
</reference>
<accession>A0AAW6T6G9</accession>
<dbReference type="SUPFAM" id="SSF53850">
    <property type="entry name" value="Periplasmic binding protein-like II"/>
    <property type="match status" value="1"/>
</dbReference>